<dbReference type="CDD" id="cd07185">
    <property type="entry name" value="OmpA_C-like"/>
    <property type="match status" value="1"/>
</dbReference>
<proteinExistence type="predicted"/>
<evidence type="ECO:0000256" key="4">
    <source>
        <dbReference type="PROSITE-ProRule" id="PRU00473"/>
    </source>
</evidence>
<dbReference type="Pfam" id="PF00691">
    <property type="entry name" value="OmpA"/>
    <property type="match status" value="1"/>
</dbReference>
<feature type="domain" description="OmpA-like" evidence="8">
    <location>
        <begin position="132"/>
        <end position="249"/>
    </location>
</feature>
<reference evidence="9 10" key="1">
    <citation type="submission" date="2006-08" db="EMBL/GenBank/DDBJ databases">
        <title>Complete sequence of Shewanella frigidimarina NCIMB 400.</title>
        <authorList>
            <consortium name="US DOE Joint Genome Institute"/>
            <person name="Copeland A."/>
            <person name="Lucas S."/>
            <person name="Lapidus A."/>
            <person name="Barry K."/>
            <person name="Detter J.C."/>
            <person name="Glavina del Rio T."/>
            <person name="Hammon N."/>
            <person name="Israni S."/>
            <person name="Dalin E."/>
            <person name="Tice H."/>
            <person name="Pitluck S."/>
            <person name="Fredrickson J.K."/>
            <person name="Kolker E."/>
            <person name="McCuel L.A."/>
            <person name="DiChristina T."/>
            <person name="Nealson K.H."/>
            <person name="Newman D."/>
            <person name="Tiedje J.M."/>
            <person name="Zhou J."/>
            <person name="Romine M.F."/>
            <person name="Culley D.E."/>
            <person name="Serres M."/>
            <person name="Chertkov O."/>
            <person name="Brettin T."/>
            <person name="Bruce D."/>
            <person name="Han C."/>
            <person name="Tapia R."/>
            <person name="Gilna P."/>
            <person name="Schmutz J."/>
            <person name="Larimer F."/>
            <person name="Land M."/>
            <person name="Hauser L."/>
            <person name="Kyrpides N."/>
            <person name="Mikhailova N."/>
            <person name="Richardson P."/>
        </authorList>
    </citation>
    <scope>NUCLEOTIDE SEQUENCE [LARGE SCALE GENOMIC DNA]</scope>
    <source>
        <strain evidence="9 10">NCIMB 400</strain>
    </source>
</reference>
<dbReference type="OrthoDB" id="7061829at2"/>
<evidence type="ECO:0000259" key="8">
    <source>
        <dbReference type="PROSITE" id="PS51123"/>
    </source>
</evidence>
<dbReference type="InterPro" id="IPR050330">
    <property type="entry name" value="Bact_OuterMem_StrucFunc"/>
</dbReference>
<dbReference type="GeneID" id="41836989"/>
<dbReference type="RefSeq" id="WP_011637091.1">
    <property type="nucleotide sequence ID" value="NC_008345.1"/>
</dbReference>
<keyword evidence="2 4" id="KW-0472">Membrane</keyword>
<accession>Q083U0</accession>
<dbReference type="PROSITE" id="PS51123">
    <property type="entry name" value="OMPA_2"/>
    <property type="match status" value="1"/>
</dbReference>
<organism evidence="9 10">
    <name type="scientific">Shewanella frigidimarina (strain NCIMB 400)</name>
    <dbReference type="NCBI Taxonomy" id="318167"/>
    <lineage>
        <taxon>Bacteria</taxon>
        <taxon>Pseudomonadati</taxon>
        <taxon>Pseudomonadota</taxon>
        <taxon>Gammaproteobacteria</taxon>
        <taxon>Alteromonadales</taxon>
        <taxon>Shewanellaceae</taxon>
        <taxon>Shewanella</taxon>
    </lineage>
</organism>
<dbReference type="InterPro" id="IPR027367">
    <property type="entry name" value="Gly-zipper_YMGG"/>
</dbReference>
<evidence type="ECO:0000256" key="7">
    <source>
        <dbReference type="SAM" id="SignalP"/>
    </source>
</evidence>
<gene>
    <name evidence="9" type="ordered locus">Sfri_1624</name>
</gene>
<evidence type="ECO:0000256" key="1">
    <source>
        <dbReference type="ARBA" id="ARBA00004442"/>
    </source>
</evidence>
<dbReference type="KEGG" id="sfr:Sfri_1624"/>
<feature type="transmembrane region" description="Helical" evidence="6">
    <location>
        <begin position="46"/>
        <end position="68"/>
    </location>
</feature>
<dbReference type="HOGENOM" id="CLU_099038_0_0_6"/>
<dbReference type="SUPFAM" id="SSF103088">
    <property type="entry name" value="OmpA-like"/>
    <property type="match status" value="1"/>
</dbReference>
<protein>
    <submittedName>
        <fullName evidence="9">OmpA/MotB domain protein</fullName>
    </submittedName>
</protein>
<dbReference type="InterPro" id="IPR006665">
    <property type="entry name" value="OmpA-like"/>
</dbReference>
<name>Q083U0_SHEFN</name>
<dbReference type="PANTHER" id="PTHR30329:SF21">
    <property type="entry name" value="LIPOPROTEIN YIAD-RELATED"/>
    <property type="match status" value="1"/>
</dbReference>
<dbReference type="PANTHER" id="PTHR30329">
    <property type="entry name" value="STATOR ELEMENT OF FLAGELLAR MOTOR COMPLEX"/>
    <property type="match status" value="1"/>
</dbReference>
<feature type="coiled-coil region" evidence="5">
    <location>
        <begin position="78"/>
        <end position="129"/>
    </location>
</feature>
<dbReference type="Gene3D" id="3.30.1330.60">
    <property type="entry name" value="OmpA-like domain"/>
    <property type="match status" value="1"/>
</dbReference>
<dbReference type="EMBL" id="CP000447">
    <property type="protein sequence ID" value="ABI71475.1"/>
    <property type="molecule type" value="Genomic_DNA"/>
</dbReference>
<evidence type="ECO:0000256" key="6">
    <source>
        <dbReference type="SAM" id="Phobius"/>
    </source>
</evidence>
<feature type="chain" id="PRO_5004166749" evidence="7">
    <location>
        <begin position="23"/>
        <end position="255"/>
    </location>
</feature>
<dbReference type="InterPro" id="IPR036737">
    <property type="entry name" value="OmpA-like_sf"/>
</dbReference>
<keyword evidence="5" id="KW-0175">Coiled coil</keyword>
<keyword evidence="10" id="KW-1185">Reference proteome</keyword>
<evidence type="ECO:0000256" key="5">
    <source>
        <dbReference type="SAM" id="Coils"/>
    </source>
</evidence>
<keyword evidence="6" id="KW-0812">Transmembrane</keyword>
<dbReference type="PRINTS" id="PR01021">
    <property type="entry name" value="OMPADOMAIN"/>
</dbReference>
<keyword evidence="6" id="KW-1133">Transmembrane helix</keyword>
<sequence precursor="true">MKKQLIAATIISTMMISNVSWANDNDHGMSEEREHTEELVGLSSGILLGAVIGGPVGAIIGAFTGTFIGKSVGDEAELSVQKQQLVQQEKKLTQTNEQLMALSTKQQSLEQVSEKYYQLQSNLAEQKVNQQQTLNELTIGMNVQFKTGLSHIEPLFEQQLDNVAYMMSLSPELTIDLTGYADRRGDNDFNQALSEQRLAEVTQYLVTQGIARERLHGQAYGSTLPMHQEQNFENDFFDRRVTLKLLAPGAELAAN</sequence>
<dbReference type="NCBIfam" id="TIGR03789">
    <property type="entry name" value="pdsO"/>
    <property type="match status" value="1"/>
</dbReference>
<evidence type="ECO:0000256" key="3">
    <source>
        <dbReference type="ARBA" id="ARBA00023237"/>
    </source>
</evidence>
<evidence type="ECO:0000256" key="2">
    <source>
        <dbReference type="ARBA" id="ARBA00023136"/>
    </source>
</evidence>
<dbReference type="InterPro" id="IPR006664">
    <property type="entry name" value="OMP_bac"/>
</dbReference>
<comment type="subcellular location">
    <subcellularLocation>
        <location evidence="1">Cell outer membrane</location>
    </subcellularLocation>
</comment>
<dbReference type="Pfam" id="PF13441">
    <property type="entry name" value="Gly-zipper_YMGG"/>
    <property type="match status" value="1"/>
</dbReference>
<evidence type="ECO:0000313" key="9">
    <source>
        <dbReference type="EMBL" id="ABI71475.1"/>
    </source>
</evidence>
<dbReference type="eggNOG" id="COG2885">
    <property type="taxonomic scope" value="Bacteria"/>
</dbReference>
<feature type="signal peptide" evidence="7">
    <location>
        <begin position="1"/>
        <end position="22"/>
    </location>
</feature>
<dbReference type="GO" id="GO:0009279">
    <property type="term" value="C:cell outer membrane"/>
    <property type="evidence" value="ECO:0007669"/>
    <property type="project" value="UniProtKB-SubCell"/>
</dbReference>
<keyword evidence="3" id="KW-0998">Cell outer membrane</keyword>
<keyword evidence="7" id="KW-0732">Signal</keyword>
<dbReference type="AlphaFoldDB" id="Q083U0"/>
<evidence type="ECO:0000313" key="10">
    <source>
        <dbReference type="Proteomes" id="UP000000684"/>
    </source>
</evidence>
<dbReference type="InterPro" id="IPR022511">
    <property type="entry name" value="PdsO"/>
</dbReference>
<dbReference type="Proteomes" id="UP000000684">
    <property type="component" value="Chromosome"/>
</dbReference>
<dbReference type="STRING" id="318167.Sfri_1624"/>